<gene>
    <name evidence="6" type="ORF">HMPREF3192_00193</name>
</gene>
<dbReference type="STRING" id="1393034.HMPREF3192_00193"/>
<keyword evidence="3 6" id="KW-0032">Aminotransferase</keyword>
<sequence length="601" mass="68545">MQGLILAAGMGSRLKHLTQNQTKSMVEVNGVSLIKRMLTQLSALPLERVIIVTGYEAQKFEAYINDLQLDIPITYVHNDIYDTTNNIYSLYLAKDEMLKDDTILLESDLIFDDALLTNLLADKRPNLAVVAAYEPWMDGTCVELDDQDCITKFIPGSEFDFNHTQRYFKTVNVYKFSRDFLKSCYFPFMEAYLSASGTNQYYERVLKSIIELDSSLVRGKRIACEKWYEIDDEQDLDIASSLFCEPAEQLQKMFSRYGGYWRYPKVLDFCYLVNPYFPPQKLVDELKASFTTLLTQYPSGMGVNSLLAAKNFGVRQENMVVGNGAAELIKSLMDTTDGAVGFIRPTFEEYPNRYHASESISFYPANDNYSYTANDVMQFFDDKTITTLVLVNPDNPTGNYIPKADMRRLIAWTKQRGIRFILDESFVDFSDELDASFIEQDILEKNPQLFVVKSISKSYGVPGLRLGVLASGNTQAIAAIKKDVSIWNINSFGEYYLQIAEKYKKDYQKALVSIRAERARFEAALAAIEGLRIIPSQANYVMAELIGNMSTEQLSEVLLTTYNILIKDLSHKMHGKKYVRLAIRNKADDNRLLEALKKEVF</sequence>
<feature type="domain" description="MobA-like NTP transferase" evidence="5">
    <location>
        <begin position="3"/>
        <end position="133"/>
    </location>
</feature>
<comment type="cofactor">
    <cofactor evidence="1 3">
        <name>pyridoxal 5'-phosphate</name>
        <dbReference type="ChEBI" id="CHEBI:597326"/>
    </cofactor>
</comment>
<dbReference type="InterPro" id="IPR015424">
    <property type="entry name" value="PyrdxlP-dep_Trfase"/>
</dbReference>
<dbReference type="GO" id="GO:0008483">
    <property type="term" value="F:transaminase activity"/>
    <property type="evidence" value="ECO:0007669"/>
    <property type="project" value="UniProtKB-KW"/>
</dbReference>
<dbReference type="InterPro" id="IPR004838">
    <property type="entry name" value="NHTrfase_class1_PyrdxlP-BS"/>
</dbReference>
<dbReference type="PROSITE" id="PS00105">
    <property type="entry name" value="AA_TRANSFER_CLASS_1"/>
    <property type="match status" value="1"/>
</dbReference>
<dbReference type="Proteomes" id="UP000070675">
    <property type="component" value="Unassembled WGS sequence"/>
</dbReference>
<dbReference type="Pfam" id="PF00155">
    <property type="entry name" value="Aminotran_1_2"/>
    <property type="match status" value="1"/>
</dbReference>
<dbReference type="Pfam" id="PF12804">
    <property type="entry name" value="NTP_transf_3"/>
    <property type="match status" value="1"/>
</dbReference>
<dbReference type="Gene3D" id="3.90.1150.10">
    <property type="entry name" value="Aspartate Aminotransferase, domain 1"/>
    <property type="match status" value="1"/>
</dbReference>
<evidence type="ECO:0000313" key="7">
    <source>
        <dbReference type="Proteomes" id="UP000070675"/>
    </source>
</evidence>
<keyword evidence="3 6" id="KW-0808">Transferase</keyword>
<proteinExistence type="inferred from homology"/>
<dbReference type="InterPro" id="IPR015422">
    <property type="entry name" value="PyrdxlP-dep_Trfase_small"/>
</dbReference>
<dbReference type="EC" id="2.6.1.-" evidence="3"/>
<evidence type="ECO:0000259" key="5">
    <source>
        <dbReference type="Pfam" id="PF12804"/>
    </source>
</evidence>
<reference evidence="7" key="1">
    <citation type="submission" date="2016-01" db="EMBL/GenBank/DDBJ databases">
        <authorList>
            <person name="Mitreva M."/>
            <person name="Pepin K.H."/>
            <person name="Mihindukulasuriya K.A."/>
            <person name="Fulton R."/>
            <person name="Fronick C."/>
            <person name="O'Laughlin M."/>
            <person name="Miner T."/>
            <person name="Herter B."/>
            <person name="Rosa B.A."/>
            <person name="Cordes M."/>
            <person name="Tomlinson C."/>
            <person name="Wollam A."/>
            <person name="Palsikar V.B."/>
            <person name="Mardis E.R."/>
            <person name="Wilson R.K."/>
        </authorList>
    </citation>
    <scope>NUCLEOTIDE SEQUENCE [LARGE SCALE GENOMIC DNA]</scope>
    <source>
        <strain evidence="7">DNF00019</strain>
    </source>
</reference>
<dbReference type="RefSeq" id="WP_066304535.1">
    <property type="nucleotide sequence ID" value="NZ_KQ959484.1"/>
</dbReference>
<dbReference type="PANTHER" id="PTHR42885">
    <property type="entry name" value="HISTIDINOL-PHOSPHATE AMINOTRANSFERASE-RELATED"/>
    <property type="match status" value="1"/>
</dbReference>
<protein>
    <recommendedName>
        <fullName evidence="3">Aminotransferase</fullName>
        <ecNumber evidence="3">2.6.1.-</ecNumber>
    </recommendedName>
</protein>
<dbReference type="InterPro" id="IPR004839">
    <property type="entry name" value="Aminotransferase_I/II_large"/>
</dbReference>
<evidence type="ECO:0000256" key="3">
    <source>
        <dbReference type="RuleBase" id="RU000481"/>
    </source>
</evidence>
<dbReference type="GO" id="GO:0016779">
    <property type="term" value="F:nucleotidyltransferase activity"/>
    <property type="evidence" value="ECO:0007669"/>
    <property type="project" value="UniProtKB-ARBA"/>
</dbReference>
<keyword evidence="2" id="KW-0663">Pyridoxal phosphate</keyword>
<evidence type="ECO:0000256" key="2">
    <source>
        <dbReference type="ARBA" id="ARBA00022898"/>
    </source>
</evidence>
<dbReference type="CDD" id="cd02523">
    <property type="entry name" value="PC_cytidylyltransferase"/>
    <property type="match status" value="1"/>
</dbReference>
<dbReference type="InterPro" id="IPR025877">
    <property type="entry name" value="MobA-like_NTP_Trfase"/>
</dbReference>
<dbReference type="InterPro" id="IPR029044">
    <property type="entry name" value="Nucleotide-diphossugar_trans"/>
</dbReference>
<dbReference type="EMBL" id="LSCR01000002">
    <property type="protein sequence ID" value="KXB35542.1"/>
    <property type="molecule type" value="Genomic_DNA"/>
</dbReference>
<dbReference type="CDD" id="cd00609">
    <property type="entry name" value="AAT_like"/>
    <property type="match status" value="1"/>
</dbReference>
<comment type="similarity">
    <text evidence="3">Belongs to the class-I pyridoxal-phosphate-dependent aminotransferase family.</text>
</comment>
<dbReference type="PANTHER" id="PTHR42885:SF1">
    <property type="entry name" value="THREONINE-PHOSPHATE DECARBOXYLASE"/>
    <property type="match status" value="1"/>
</dbReference>
<dbReference type="InterPro" id="IPR015421">
    <property type="entry name" value="PyrdxlP-dep_Trfase_major"/>
</dbReference>
<feature type="domain" description="Aminotransferase class I/classII large" evidence="4">
    <location>
        <begin position="296"/>
        <end position="596"/>
    </location>
</feature>
<organism evidence="6 7">
    <name type="scientific">Atopobium deltae</name>
    <dbReference type="NCBI Taxonomy" id="1393034"/>
    <lineage>
        <taxon>Bacteria</taxon>
        <taxon>Bacillati</taxon>
        <taxon>Actinomycetota</taxon>
        <taxon>Coriobacteriia</taxon>
        <taxon>Coriobacteriales</taxon>
        <taxon>Atopobiaceae</taxon>
        <taxon>Atopobium</taxon>
    </lineage>
</organism>
<accession>A0A133XX58</accession>
<dbReference type="SUPFAM" id="SSF53383">
    <property type="entry name" value="PLP-dependent transferases"/>
    <property type="match status" value="1"/>
</dbReference>
<evidence type="ECO:0000256" key="1">
    <source>
        <dbReference type="ARBA" id="ARBA00001933"/>
    </source>
</evidence>
<dbReference type="OrthoDB" id="9763453at2"/>
<evidence type="ECO:0000313" key="6">
    <source>
        <dbReference type="EMBL" id="KXB35542.1"/>
    </source>
</evidence>
<dbReference type="AlphaFoldDB" id="A0A133XX58"/>
<comment type="caution">
    <text evidence="6">The sequence shown here is derived from an EMBL/GenBank/DDBJ whole genome shotgun (WGS) entry which is preliminary data.</text>
</comment>
<evidence type="ECO:0000259" key="4">
    <source>
        <dbReference type="Pfam" id="PF00155"/>
    </source>
</evidence>
<dbReference type="SUPFAM" id="SSF53448">
    <property type="entry name" value="Nucleotide-diphospho-sugar transferases"/>
    <property type="match status" value="1"/>
</dbReference>
<dbReference type="GO" id="GO:0030170">
    <property type="term" value="F:pyridoxal phosphate binding"/>
    <property type="evidence" value="ECO:0007669"/>
    <property type="project" value="InterPro"/>
</dbReference>
<keyword evidence="7" id="KW-1185">Reference proteome</keyword>
<name>A0A133XX58_9ACTN</name>
<dbReference type="Gene3D" id="3.40.640.10">
    <property type="entry name" value="Type I PLP-dependent aspartate aminotransferase-like (Major domain)"/>
    <property type="match status" value="1"/>
</dbReference>
<dbReference type="PATRIC" id="fig|1393034.3.peg.188"/>
<dbReference type="Gene3D" id="3.90.550.10">
    <property type="entry name" value="Spore Coat Polysaccharide Biosynthesis Protein SpsA, Chain A"/>
    <property type="match status" value="1"/>
</dbReference>